<proteinExistence type="predicted"/>
<dbReference type="InterPro" id="IPR036145">
    <property type="entry name" value="MinC_C_sf"/>
</dbReference>
<name>A0A1W1CVB9_9ZZZZ</name>
<reference evidence="1" key="1">
    <citation type="submission" date="2016-10" db="EMBL/GenBank/DDBJ databases">
        <authorList>
            <person name="de Groot N.N."/>
        </authorList>
    </citation>
    <scope>NUCLEOTIDE SEQUENCE</scope>
</reference>
<dbReference type="SUPFAM" id="SSF63848">
    <property type="entry name" value="Cell-division inhibitor MinC, C-terminal domain"/>
    <property type="match status" value="1"/>
</dbReference>
<dbReference type="GO" id="GO:0000902">
    <property type="term" value="P:cell morphogenesis"/>
    <property type="evidence" value="ECO:0007669"/>
    <property type="project" value="InterPro"/>
</dbReference>
<dbReference type="AlphaFoldDB" id="A0A1W1CVB9"/>
<dbReference type="InterPro" id="IPR016098">
    <property type="entry name" value="CAP/MinC_C"/>
</dbReference>
<dbReference type="Gene3D" id="2.160.20.70">
    <property type="match status" value="1"/>
</dbReference>
<dbReference type="EMBL" id="FPHF01000115">
    <property type="protein sequence ID" value="SFV69764.1"/>
    <property type="molecule type" value="Genomic_DNA"/>
</dbReference>
<accession>A0A1W1CVB9</accession>
<sequence>MKVLEVTLDDEKEFINFFDKNYVFFKHHLISIIGEVNENIHKYLKEKELIYIINIVLPKSQKSSLQKEVQEEKIIEKKTIEKKEKTKEVKDNLRVLDTLVRSGQELNISGDLLLLNRVNSGASINIKGNLIITQIVEGSIRCYGNFMMLKASPKANIIFHDVEVENIHLKDKLNRVELKNNEIIITPVLKETSWG</sequence>
<protein>
    <submittedName>
        <fullName evidence="1">Probable septum site-determining protein minC</fullName>
    </submittedName>
</protein>
<evidence type="ECO:0000313" key="1">
    <source>
        <dbReference type="EMBL" id="SFV69764.1"/>
    </source>
</evidence>
<gene>
    <name evidence="1" type="ORF">MNB_SM-4-709</name>
</gene>
<organism evidence="1">
    <name type="scientific">hydrothermal vent metagenome</name>
    <dbReference type="NCBI Taxonomy" id="652676"/>
    <lineage>
        <taxon>unclassified sequences</taxon>
        <taxon>metagenomes</taxon>
        <taxon>ecological metagenomes</taxon>
    </lineage>
</organism>